<sequence length="101" mass="11287">MVSWVLALAALACNPGDRLIDLSGKLPRAIKTIDLLISVEPFYTRLYVYQPGFPDSTQSCCHSQPSSVLKLPVIDGRFCIRQSQPQMKWKLQIIGRPDDAV</sequence>
<proteinExistence type="predicted"/>
<keyword evidence="2" id="KW-1185">Reference proteome</keyword>
<dbReference type="RefSeq" id="WP_188106626.1">
    <property type="nucleotide sequence ID" value="NZ_JAANIH010000060.1"/>
</dbReference>
<protein>
    <submittedName>
        <fullName evidence="1">Uncharacterized protein</fullName>
    </submittedName>
</protein>
<dbReference type="EMBL" id="JAATTO010000033">
    <property type="protein sequence ID" value="MBC9981047.1"/>
    <property type="molecule type" value="Genomic_DNA"/>
</dbReference>
<evidence type="ECO:0000313" key="1">
    <source>
        <dbReference type="EMBL" id="MBC9981047.1"/>
    </source>
</evidence>
<comment type="caution">
    <text evidence="1">The sequence shown here is derived from an EMBL/GenBank/DDBJ whole genome shotgun (WGS) entry which is preliminary data.</text>
</comment>
<name>A0ABR7UC84_9BRAD</name>
<dbReference type="Proteomes" id="UP000639516">
    <property type="component" value="Unassembled WGS sequence"/>
</dbReference>
<reference evidence="1 2" key="1">
    <citation type="journal article" date="2020" name="Arch. Microbiol.">
        <title>Bradyrhizobium campsiandrae sp. nov., a nitrogen-fixing bacterial strain isolated from a native leguminous tree from the Amazon adapted to flooded conditions.</title>
        <authorList>
            <person name="Cabral Michel D."/>
            <person name="Martins da Costa E."/>
            <person name="Azarias Guimaraes A."/>
            <person name="Soares de Carvalho T."/>
            <person name="Santos de Castro Caputo P."/>
            <person name="Willems A."/>
            <person name="de Souza Moreira F.M."/>
        </authorList>
    </citation>
    <scope>NUCLEOTIDE SEQUENCE [LARGE SCALE GENOMIC DNA]</scope>
    <source>
        <strain evidence="2">INPA 384B</strain>
    </source>
</reference>
<evidence type="ECO:0000313" key="2">
    <source>
        <dbReference type="Proteomes" id="UP000639516"/>
    </source>
</evidence>
<organism evidence="1 2">
    <name type="scientific">Bradyrhizobium campsiandrae</name>
    <dbReference type="NCBI Taxonomy" id="1729892"/>
    <lineage>
        <taxon>Bacteria</taxon>
        <taxon>Pseudomonadati</taxon>
        <taxon>Pseudomonadota</taxon>
        <taxon>Alphaproteobacteria</taxon>
        <taxon>Hyphomicrobiales</taxon>
        <taxon>Nitrobacteraceae</taxon>
        <taxon>Bradyrhizobium</taxon>
    </lineage>
</organism>
<accession>A0ABR7UC84</accession>
<gene>
    <name evidence="1" type="ORF">HA482_22855</name>
</gene>